<keyword evidence="4" id="KW-1185">Reference proteome</keyword>
<evidence type="ECO:0000256" key="1">
    <source>
        <dbReference type="SAM" id="MobiDB-lite"/>
    </source>
</evidence>
<name>A0ABW9CY03_9BURK</name>
<keyword evidence="2" id="KW-0812">Transmembrane</keyword>
<dbReference type="EMBL" id="JAQQDB010000056">
    <property type="protein sequence ID" value="MFM0522671.1"/>
    <property type="molecule type" value="Genomic_DNA"/>
</dbReference>
<feature type="transmembrane region" description="Helical" evidence="2">
    <location>
        <begin position="72"/>
        <end position="92"/>
    </location>
</feature>
<accession>A0ABW9CY03</accession>
<keyword evidence="2" id="KW-0472">Membrane</keyword>
<evidence type="ECO:0000313" key="4">
    <source>
        <dbReference type="Proteomes" id="UP001629462"/>
    </source>
</evidence>
<feature type="region of interest" description="Disordered" evidence="1">
    <location>
        <begin position="359"/>
        <end position="381"/>
    </location>
</feature>
<gene>
    <name evidence="3" type="ORF">PQR08_35160</name>
</gene>
<evidence type="ECO:0000256" key="2">
    <source>
        <dbReference type="SAM" id="Phobius"/>
    </source>
</evidence>
<feature type="transmembrane region" description="Helical" evidence="2">
    <location>
        <begin position="189"/>
        <end position="208"/>
    </location>
</feature>
<organism evidence="3 4">
    <name type="scientific">Caballeronia jiangsuensis</name>
    <dbReference type="NCBI Taxonomy" id="1458357"/>
    <lineage>
        <taxon>Bacteria</taxon>
        <taxon>Pseudomonadati</taxon>
        <taxon>Pseudomonadota</taxon>
        <taxon>Betaproteobacteria</taxon>
        <taxon>Burkholderiales</taxon>
        <taxon>Burkholderiaceae</taxon>
        <taxon>Caballeronia</taxon>
    </lineage>
</organism>
<feature type="transmembrane region" description="Helical" evidence="2">
    <location>
        <begin position="265"/>
        <end position="284"/>
    </location>
</feature>
<evidence type="ECO:0000313" key="3">
    <source>
        <dbReference type="EMBL" id="MFM0522671.1"/>
    </source>
</evidence>
<proteinExistence type="predicted"/>
<sequence length="381" mass="40996">MNILGLLSAHIPVEIVLPVTLWAGSWLWQTARAAYGLNYYMKVPSTSPGLKSFFSAVCNLSRWKREMMSSQWPAQFGAATLTVVVVVVYVSFVESRLKPLKDVRSAILNKVPYCSATSKTDSCNQLVDEILANVTAATKGLSGTFELLLVSGTLVTIVALLLCPHVMWRLSRSTKPVAKDGLAVYLSRTHLTTFLELVLAPPLVWLLFHKGAAVTDGGYSVAEIASAVLSPLTLDVDQHLRTLGPLVPALRRDELFLAAGLVKNALYVIAALNALILLVVFEIAKSMVIKPLLDRGLDAFRWPCLSAPESNEKDVKTPPSPEFAPPVSNLAPEIKIGTAARALDEAKPGIGEQIATTNFIGPPTAGELNQKAGSTGKHPLP</sequence>
<feature type="transmembrane region" description="Helical" evidence="2">
    <location>
        <begin position="147"/>
        <end position="168"/>
    </location>
</feature>
<dbReference type="RefSeq" id="WP_408163967.1">
    <property type="nucleotide sequence ID" value="NZ_JAQQDB010000056.1"/>
</dbReference>
<keyword evidence="2" id="KW-1133">Transmembrane helix</keyword>
<comment type="caution">
    <text evidence="3">The sequence shown here is derived from an EMBL/GenBank/DDBJ whole genome shotgun (WGS) entry which is preliminary data.</text>
</comment>
<reference evidence="3 4" key="1">
    <citation type="journal article" date="2024" name="Chem. Sci.">
        <title>Discovery of megapolipeptins by genome mining of a Burkholderiales bacteria collection.</title>
        <authorList>
            <person name="Paulo B.S."/>
            <person name="Recchia M.J.J."/>
            <person name="Lee S."/>
            <person name="Fergusson C.H."/>
            <person name="Romanowski S.B."/>
            <person name="Hernandez A."/>
            <person name="Krull N."/>
            <person name="Liu D.Y."/>
            <person name="Cavanagh H."/>
            <person name="Bos A."/>
            <person name="Gray C.A."/>
            <person name="Murphy B.T."/>
            <person name="Linington R.G."/>
            <person name="Eustaquio A.S."/>
        </authorList>
    </citation>
    <scope>NUCLEOTIDE SEQUENCE [LARGE SCALE GENOMIC DNA]</scope>
    <source>
        <strain evidence="3 4">RL17-374-BIF-D</strain>
    </source>
</reference>
<protein>
    <submittedName>
        <fullName evidence="3">Uncharacterized protein</fullName>
    </submittedName>
</protein>
<dbReference type="Proteomes" id="UP001629462">
    <property type="component" value="Unassembled WGS sequence"/>
</dbReference>